<name>A0A9X5BJI9_9FIRM</name>
<evidence type="ECO:0000256" key="1">
    <source>
        <dbReference type="SAM" id="Phobius"/>
    </source>
</evidence>
<gene>
    <name evidence="2" type="ORF">D5281_22310</name>
</gene>
<feature type="transmembrane region" description="Helical" evidence="1">
    <location>
        <begin position="90"/>
        <end position="110"/>
    </location>
</feature>
<dbReference type="EMBL" id="QZDT01000071">
    <property type="protein sequence ID" value="NBJ95206.1"/>
    <property type="molecule type" value="Genomic_DNA"/>
</dbReference>
<comment type="caution">
    <text evidence="2">The sequence shown here is derived from an EMBL/GenBank/DDBJ whole genome shotgun (WGS) entry which is preliminary data.</text>
</comment>
<protein>
    <submittedName>
        <fullName evidence="2">Uncharacterized protein</fullName>
    </submittedName>
</protein>
<feature type="transmembrane region" description="Helical" evidence="1">
    <location>
        <begin position="184"/>
        <end position="204"/>
    </location>
</feature>
<feature type="transmembrane region" description="Helical" evidence="1">
    <location>
        <begin position="130"/>
        <end position="147"/>
    </location>
</feature>
<keyword evidence="1" id="KW-0812">Transmembrane</keyword>
<evidence type="ECO:0000313" key="2">
    <source>
        <dbReference type="EMBL" id="NBJ95206.1"/>
    </source>
</evidence>
<reference evidence="2" key="1">
    <citation type="submission" date="2018-09" db="EMBL/GenBank/DDBJ databases">
        <title>Murine metabolic-syndrome-specific gut microbial biobank.</title>
        <authorList>
            <person name="Liu C."/>
        </authorList>
    </citation>
    <scope>NUCLEOTIDE SEQUENCE</scope>
    <source>
        <strain evidence="2">D42-62</strain>
    </source>
</reference>
<sequence length="223" mass="26040">MVKEVKWTKYLWLSLLSFGGFMLELLSIFGIEVIFLHVDIQNYTTHQRSIHCIIMVFIWAFFISVLLIFSRKYYHFPISGNKTEKISLKNWIVILACFIGCKIMTFIDWHTLKFIGEAQRKTVFQFCAQYLYYIFEVMLVILIIIYGQKAIETLLKKESSIPFGGIILAMTWGAIHFVSRGVGLEIWNGISTMIFSVLSGVMYLRLNRKCLYSYLFIAIGYLL</sequence>
<dbReference type="OrthoDB" id="1929862at2"/>
<dbReference type="Proteomes" id="UP001154420">
    <property type="component" value="Unassembled WGS sequence"/>
</dbReference>
<feature type="transmembrane region" description="Helical" evidence="1">
    <location>
        <begin position="159"/>
        <end position="178"/>
    </location>
</feature>
<dbReference type="RefSeq" id="WP_160562130.1">
    <property type="nucleotide sequence ID" value="NZ_QZDT01000071.1"/>
</dbReference>
<dbReference type="AlphaFoldDB" id="A0A9X5BJI9"/>
<feature type="transmembrane region" description="Helical" evidence="1">
    <location>
        <begin position="48"/>
        <end position="69"/>
    </location>
</feature>
<accession>A0A9X5BJI9</accession>
<keyword evidence="1" id="KW-1133">Transmembrane helix</keyword>
<organism evidence="2 3">
    <name type="scientific">Parablautia muri</name>
    <dbReference type="NCBI Taxonomy" id="2320879"/>
    <lineage>
        <taxon>Bacteria</taxon>
        <taxon>Bacillati</taxon>
        <taxon>Bacillota</taxon>
        <taxon>Clostridia</taxon>
        <taxon>Lachnospirales</taxon>
        <taxon>Lachnospiraceae</taxon>
        <taxon>Parablautia</taxon>
    </lineage>
</organism>
<feature type="transmembrane region" description="Helical" evidence="1">
    <location>
        <begin position="12"/>
        <end position="36"/>
    </location>
</feature>
<keyword evidence="1" id="KW-0472">Membrane</keyword>
<proteinExistence type="predicted"/>
<evidence type="ECO:0000313" key="3">
    <source>
        <dbReference type="Proteomes" id="UP001154420"/>
    </source>
</evidence>
<keyword evidence="3" id="KW-1185">Reference proteome</keyword>